<proteinExistence type="predicted"/>
<keyword evidence="1" id="KW-0812">Transmembrane</keyword>
<reference evidence="3" key="1">
    <citation type="submission" date="2017-02" db="EMBL/GenBank/DDBJ databases">
        <authorList>
            <person name="Dridi B."/>
        </authorList>
    </citation>
    <scope>NUCLEOTIDE SEQUENCE [LARGE SCALE GENOMIC DNA]</scope>
    <source>
        <strain evidence="3">B Co 03.10</strain>
    </source>
</reference>
<keyword evidence="3" id="KW-1185">Reference proteome</keyword>
<evidence type="ECO:0000313" key="3">
    <source>
        <dbReference type="Proteomes" id="UP000196581"/>
    </source>
</evidence>
<gene>
    <name evidence="2" type="ORF">FM105_05700</name>
</gene>
<organism evidence="2 3">
    <name type="scientific">Brevibacterium yomogidense</name>
    <dbReference type="NCBI Taxonomy" id="946573"/>
    <lineage>
        <taxon>Bacteria</taxon>
        <taxon>Bacillati</taxon>
        <taxon>Actinomycetota</taxon>
        <taxon>Actinomycetes</taxon>
        <taxon>Micrococcales</taxon>
        <taxon>Brevibacteriaceae</taxon>
        <taxon>Brevibacterium</taxon>
    </lineage>
</organism>
<keyword evidence="1" id="KW-0472">Membrane</keyword>
<keyword evidence="1" id="KW-1133">Transmembrane helix</keyword>
<dbReference type="Pfam" id="PF14017">
    <property type="entry name" value="DUF4233"/>
    <property type="match status" value="1"/>
</dbReference>
<dbReference type="EMBL" id="FWFF01000008">
    <property type="protein sequence ID" value="SLM96339.1"/>
    <property type="molecule type" value="Genomic_DNA"/>
</dbReference>
<feature type="transmembrane region" description="Helical" evidence="1">
    <location>
        <begin position="38"/>
        <end position="62"/>
    </location>
</feature>
<evidence type="ECO:0000256" key="1">
    <source>
        <dbReference type="SAM" id="Phobius"/>
    </source>
</evidence>
<dbReference type="Proteomes" id="UP000196581">
    <property type="component" value="Unassembled WGS sequence"/>
</dbReference>
<feature type="transmembrane region" description="Helical" evidence="1">
    <location>
        <begin position="74"/>
        <end position="100"/>
    </location>
</feature>
<sequence length="123" mass="13282">MSVQAKSKLPLLCGTVLVSEVLVLYFAGLTGYGLRPDLVPFGVFVGLLSFTALVLIAAAALLPRRRFEQRPGILLGWIGQGLILGLGIIMPALIIIAVIFGSMWALGAYWGRRIDRESAEREA</sequence>
<dbReference type="InterPro" id="IPR025327">
    <property type="entry name" value="DUF4233"/>
</dbReference>
<name>A0A1X6XB21_9MICO</name>
<dbReference type="AlphaFoldDB" id="A0A1X6XB21"/>
<evidence type="ECO:0000313" key="2">
    <source>
        <dbReference type="EMBL" id="SLM96339.1"/>
    </source>
</evidence>
<feature type="transmembrane region" description="Helical" evidence="1">
    <location>
        <begin position="12"/>
        <end position="32"/>
    </location>
</feature>
<dbReference type="RefSeq" id="WP_087006045.1">
    <property type="nucleotide sequence ID" value="NZ_FWFF01000008.1"/>
</dbReference>
<accession>A0A1X6XB21</accession>
<protein>
    <submittedName>
        <fullName evidence="2">Membrane protein</fullName>
    </submittedName>
</protein>